<keyword evidence="3" id="KW-0963">Cytoplasm</keyword>
<feature type="region of interest" description="Disordered" evidence="7">
    <location>
        <begin position="281"/>
        <end position="441"/>
    </location>
</feature>
<evidence type="ECO:0000256" key="5">
    <source>
        <dbReference type="ARBA" id="ARBA00023212"/>
    </source>
</evidence>
<feature type="coiled-coil region" evidence="6">
    <location>
        <begin position="242"/>
        <end position="269"/>
    </location>
</feature>
<protein>
    <recommendedName>
        <fullName evidence="8">TPX2 C-terminal domain-containing protein</fullName>
    </recommendedName>
</protein>
<feature type="compositionally biased region" description="Polar residues" evidence="7">
    <location>
        <begin position="1"/>
        <end position="21"/>
    </location>
</feature>
<keyword evidence="6" id="KW-0175">Coiled coil</keyword>
<name>A0AAV7F4X5_ARIFI</name>
<dbReference type="AlphaFoldDB" id="A0AAV7F4X5"/>
<reference evidence="9 10" key="1">
    <citation type="submission" date="2021-07" db="EMBL/GenBank/DDBJ databases">
        <title>The Aristolochia fimbriata genome: insights into angiosperm evolution, floral development and chemical biosynthesis.</title>
        <authorList>
            <person name="Jiao Y."/>
        </authorList>
    </citation>
    <scope>NUCLEOTIDE SEQUENCE [LARGE SCALE GENOMIC DNA]</scope>
    <source>
        <strain evidence="9">IBCAS-2021</strain>
        <tissue evidence="9">Leaf</tissue>
    </source>
</reference>
<gene>
    <name evidence="9" type="ORF">H6P81_000272</name>
</gene>
<evidence type="ECO:0000256" key="4">
    <source>
        <dbReference type="ARBA" id="ARBA00022701"/>
    </source>
</evidence>
<feature type="compositionally biased region" description="Basic and acidic residues" evidence="7">
    <location>
        <begin position="182"/>
        <end position="202"/>
    </location>
</feature>
<feature type="compositionally biased region" description="Polar residues" evidence="7">
    <location>
        <begin position="124"/>
        <end position="143"/>
    </location>
</feature>
<keyword evidence="10" id="KW-1185">Reference proteome</keyword>
<dbReference type="PANTHER" id="PTHR31358:SF29">
    <property type="entry name" value="PROTEIN WVD2-LIKE 5-RELATED"/>
    <property type="match status" value="1"/>
</dbReference>
<evidence type="ECO:0000256" key="3">
    <source>
        <dbReference type="ARBA" id="ARBA00022490"/>
    </source>
</evidence>
<evidence type="ECO:0000256" key="7">
    <source>
        <dbReference type="SAM" id="MobiDB-lite"/>
    </source>
</evidence>
<dbReference type="InterPro" id="IPR027329">
    <property type="entry name" value="TPX2_C"/>
</dbReference>
<feature type="compositionally biased region" description="Basic and acidic residues" evidence="7">
    <location>
        <begin position="384"/>
        <end position="421"/>
    </location>
</feature>
<feature type="compositionally biased region" description="Polar residues" evidence="7">
    <location>
        <begin position="95"/>
        <end position="107"/>
    </location>
</feature>
<dbReference type="Pfam" id="PF06886">
    <property type="entry name" value="TPX2"/>
    <property type="match status" value="1"/>
</dbReference>
<feature type="compositionally biased region" description="Polar residues" evidence="7">
    <location>
        <begin position="372"/>
        <end position="383"/>
    </location>
</feature>
<keyword evidence="4" id="KW-0493">Microtubule</keyword>
<feature type="region of interest" description="Disordered" evidence="7">
    <location>
        <begin position="1"/>
        <end position="225"/>
    </location>
</feature>
<evidence type="ECO:0000256" key="2">
    <source>
        <dbReference type="ARBA" id="ARBA00005885"/>
    </source>
</evidence>
<evidence type="ECO:0000256" key="1">
    <source>
        <dbReference type="ARBA" id="ARBA00004245"/>
    </source>
</evidence>
<dbReference type="GO" id="GO:0008017">
    <property type="term" value="F:microtubule binding"/>
    <property type="evidence" value="ECO:0007669"/>
    <property type="project" value="InterPro"/>
</dbReference>
<sequence length="441" mass="48813">MDADNVITNNGSVPSHTNGVLDSTIMDKEDDLVNGMKSINVDEGSDDAPQEERSEAVHSSYAENEGRSSNISKESGTKDFDQPSHNRQQKDQEKSQNPSSRKPSSPRATWVKKNKDGKQGEDSLATSTSRPKQGFGSSTNRRSFNGRHHAERKESADTSSSHVSKHRKSVSSTFDGSQSDTSNERVKDFKPLKMGAPDKTKENSASLSPTEGSSKPQRIGATPSYSFNFRCNERAEKRKEFYSKLEEKIHAKELEKSNLQAKSKETQEAEIKLLRKSLTFKATPMPSFYQEPAPPKVELKKIPPTRAKSPKLGRPKNPSVTAPEATEANSNKTSRPGRLSLDEKSSQNGTARAAPSQVKKSQRKSLPRLPSEKTSLSISTEQPSEQKEKNVQNEQNEEKDQKSEDATLEAERTDAESHQTESLENEEQGSPLKADTLIENV</sequence>
<evidence type="ECO:0000313" key="9">
    <source>
        <dbReference type="EMBL" id="KAG9455764.1"/>
    </source>
</evidence>
<organism evidence="9 10">
    <name type="scientific">Aristolochia fimbriata</name>
    <name type="common">White veined hardy Dutchman's pipe vine</name>
    <dbReference type="NCBI Taxonomy" id="158543"/>
    <lineage>
        <taxon>Eukaryota</taxon>
        <taxon>Viridiplantae</taxon>
        <taxon>Streptophyta</taxon>
        <taxon>Embryophyta</taxon>
        <taxon>Tracheophyta</taxon>
        <taxon>Spermatophyta</taxon>
        <taxon>Magnoliopsida</taxon>
        <taxon>Magnoliidae</taxon>
        <taxon>Piperales</taxon>
        <taxon>Aristolochiaceae</taxon>
        <taxon>Aristolochia</taxon>
    </lineage>
</organism>
<feature type="domain" description="TPX2 C-terminal" evidence="8">
    <location>
        <begin position="227"/>
        <end position="302"/>
    </location>
</feature>
<comment type="caution">
    <text evidence="9">The sequence shown here is derived from an EMBL/GenBank/DDBJ whole genome shotgun (WGS) entry which is preliminary data.</text>
</comment>
<dbReference type="InterPro" id="IPR044833">
    <property type="entry name" value="WDL5/6"/>
</dbReference>
<keyword evidence="5" id="KW-0206">Cytoskeleton</keyword>
<dbReference type="Proteomes" id="UP000825729">
    <property type="component" value="Unassembled WGS sequence"/>
</dbReference>
<accession>A0AAV7F4X5</accession>
<comment type="similarity">
    <text evidence="2">Belongs to the TPX2 family.</text>
</comment>
<dbReference type="GO" id="GO:0005874">
    <property type="term" value="C:microtubule"/>
    <property type="evidence" value="ECO:0007669"/>
    <property type="project" value="UniProtKB-KW"/>
</dbReference>
<evidence type="ECO:0000313" key="10">
    <source>
        <dbReference type="Proteomes" id="UP000825729"/>
    </source>
</evidence>
<proteinExistence type="inferred from homology"/>
<comment type="subcellular location">
    <subcellularLocation>
        <location evidence="1">Cytoplasm</location>
        <location evidence="1">Cytoskeleton</location>
    </subcellularLocation>
</comment>
<dbReference type="PANTHER" id="PTHR31358">
    <property type="entry name" value="PROTEIN WVD2-LIKE 4"/>
    <property type="match status" value="1"/>
</dbReference>
<evidence type="ECO:0000256" key="6">
    <source>
        <dbReference type="SAM" id="Coils"/>
    </source>
</evidence>
<feature type="compositionally biased region" description="Basic and acidic residues" evidence="7">
    <location>
        <begin position="75"/>
        <end position="94"/>
    </location>
</feature>
<feature type="compositionally biased region" description="Polar residues" evidence="7">
    <location>
        <begin position="203"/>
        <end position="216"/>
    </location>
</feature>
<evidence type="ECO:0000259" key="8">
    <source>
        <dbReference type="Pfam" id="PF06886"/>
    </source>
</evidence>
<dbReference type="EMBL" id="JAINDJ010000002">
    <property type="protein sequence ID" value="KAG9455764.1"/>
    <property type="molecule type" value="Genomic_DNA"/>
</dbReference>